<dbReference type="AlphaFoldDB" id="A0A0N4VC95"/>
<dbReference type="PROSITE" id="PS51729">
    <property type="entry name" value="GNAT_YJDJ"/>
    <property type="match status" value="1"/>
</dbReference>
<dbReference type="OrthoDB" id="74247at2759"/>
<dbReference type="Pfam" id="PF14542">
    <property type="entry name" value="Acetyltransf_CG"/>
    <property type="match status" value="1"/>
</dbReference>
<evidence type="ECO:0000256" key="1">
    <source>
        <dbReference type="ARBA" id="ARBA00006233"/>
    </source>
</evidence>
<evidence type="ECO:0000313" key="5">
    <source>
        <dbReference type="EMBL" id="VDD92915.1"/>
    </source>
</evidence>
<evidence type="ECO:0000259" key="4">
    <source>
        <dbReference type="PROSITE" id="PS51729"/>
    </source>
</evidence>
<dbReference type="InterPro" id="IPR016181">
    <property type="entry name" value="Acyl_CoA_acyltransferase"/>
</dbReference>
<evidence type="ECO:0000256" key="2">
    <source>
        <dbReference type="ARBA" id="ARBA00020243"/>
    </source>
</evidence>
<organism evidence="7">
    <name type="scientific">Enterobius vermicularis</name>
    <name type="common">Human pinworm</name>
    <dbReference type="NCBI Taxonomy" id="51028"/>
    <lineage>
        <taxon>Eukaryota</taxon>
        <taxon>Metazoa</taxon>
        <taxon>Ecdysozoa</taxon>
        <taxon>Nematoda</taxon>
        <taxon>Chromadorea</taxon>
        <taxon>Rhabditida</taxon>
        <taxon>Spirurina</taxon>
        <taxon>Oxyuridomorpha</taxon>
        <taxon>Oxyuroidea</taxon>
        <taxon>Oxyuridae</taxon>
        <taxon>Enterobius</taxon>
    </lineage>
</organism>
<protein>
    <recommendedName>
        <fullName evidence="2">Protein NATD1</fullName>
    </recommendedName>
    <alternativeName>
        <fullName evidence="3">N-acetyltransferase domain-containing protein 1</fullName>
    </alternativeName>
</protein>
<dbReference type="InterPro" id="IPR045057">
    <property type="entry name" value="Gcn5-rel_NAT"/>
</dbReference>
<dbReference type="CDD" id="cd04301">
    <property type="entry name" value="NAT_SF"/>
    <property type="match status" value="1"/>
</dbReference>
<dbReference type="PANTHER" id="PTHR31435:SF9">
    <property type="entry name" value="PROTEIN NATD1"/>
    <property type="match status" value="1"/>
</dbReference>
<evidence type="ECO:0000256" key="3">
    <source>
        <dbReference type="ARBA" id="ARBA00031876"/>
    </source>
</evidence>
<sequence length="106" mass="11868">MGNAGKLIVEHIPKAFRFIVKSNGAQAVLDYRVLPNNIIEIFHTEVPPEYRGRGIAKQLCDSAFKYAADNYLKVYPSCSYAEKYAKETSNQAFKNLVVQNPKIVGS</sequence>
<reference evidence="7" key="1">
    <citation type="submission" date="2017-02" db="UniProtKB">
        <authorList>
            <consortium name="WormBaseParasite"/>
        </authorList>
    </citation>
    <scope>IDENTIFICATION</scope>
</reference>
<comment type="similarity">
    <text evidence="1">Belongs to the NATD1 family.</text>
</comment>
<proteinExistence type="inferred from homology"/>
<name>A0A0N4VC95_ENTVE</name>
<dbReference type="Proteomes" id="UP000274131">
    <property type="component" value="Unassembled WGS sequence"/>
</dbReference>
<dbReference type="PANTHER" id="PTHR31435">
    <property type="entry name" value="PROTEIN NATD1"/>
    <property type="match status" value="1"/>
</dbReference>
<accession>A0A0N4VC95</accession>
<gene>
    <name evidence="5" type="ORF">EVEC_LOCUS7666</name>
</gene>
<dbReference type="SUPFAM" id="SSF55729">
    <property type="entry name" value="Acyl-CoA N-acyltransferases (Nat)"/>
    <property type="match status" value="1"/>
</dbReference>
<dbReference type="InterPro" id="IPR031165">
    <property type="entry name" value="GNAT_YJDJ"/>
</dbReference>
<reference evidence="5 6" key="2">
    <citation type="submission" date="2018-10" db="EMBL/GenBank/DDBJ databases">
        <authorList>
            <consortium name="Pathogen Informatics"/>
        </authorList>
    </citation>
    <scope>NUCLEOTIDE SEQUENCE [LARGE SCALE GENOMIC DNA]</scope>
</reference>
<evidence type="ECO:0000313" key="6">
    <source>
        <dbReference type="Proteomes" id="UP000274131"/>
    </source>
</evidence>
<dbReference type="WBParaSite" id="EVEC_0000818201-mRNA-1">
    <property type="protein sequence ID" value="EVEC_0000818201-mRNA-1"/>
    <property type="gene ID" value="EVEC_0000818201"/>
</dbReference>
<evidence type="ECO:0000313" key="7">
    <source>
        <dbReference type="WBParaSite" id="EVEC_0000818201-mRNA-1"/>
    </source>
</evidence>
<dbReference type="STRING" id="51028.A0A0N4VC95"/>
<keyword evidence="6" id="KW-1185">Reference proteome</keyword>
<dbReference type="EMBL" id="UXUI01009034">
    <property type="protein sequence ID" value="VDD92915.1"/>
    <property type="molecule type" value="Genomic_DNA"/>
</dbReference>
<feature type="domain" description="N-acetyltransferase" evidence="4">
    <location>
        <begin position="10"/>
        <end position="98"/>
    </location>
</feature>
<dbReference type="Gene3D" id="3.40.630.30">
    <property type="match status" value="1"/>
</dbReference>